<protein>
    <submittedName>
        <fullName evidence="1">Uncharacterized protein</fullName>
    </submittedName>
</protein>
<sequence>MKTRKLEIACPQCGSKEVFYSCTPGCCFNHVCSDCGTTFEPATTATGRTAQGIIPPDPLPDATDPTAECARCTSTEVYMTPDGACVCAKCGSLLTLELTEIAPG</sequence>
<dbReference type="AlphaFoldDB" id="Q029S1"/>
<organism evidence="1">
    <name type="scientific">Solibacter usitatus (strain Ellin6076)</name>
    <dbReference type="NCBI Taxonomy" id="234267"/>
    <lineage>
        <taxon>Bacteria</taxon>
        <taxon>Pseudomonadati</taxon>
        <taxon>Acidobacteriota</taxon>
        <taxon>Terriglobia</taxon>
        <taxon>Bryobacterales</taxon>
        <taxon>Solibacteraceae</taxon>
        <taxon>Candidatus Solibacter</taxon>
    </lineage>
</organism>
<dbReference type="EMBL" id="CP000473">
    <property type="protein sequence ID" value="ABJ82205.1"/>
    <property type="molecule type" value="Genomic_DNA"/>
</dbReference>
<name>Q029S1_SOLUE</name>
<dbReference type="HOGENOM" id="CLU_2248345_0_0_0"/>
<proteinExistence type="predicted"/>
<accession>Q029S1</accession>
<reference evidence="1" key="1">
    <citation type="submission" date="2006-10" db="EMBL/GenBank/DDBJ databases">
        <title>Complete sequence of Solibacter usitatus Ellin6076.</title>
        <authorList>
            <consortium name="US DOE Joint Genome Institute"/>
            <person name="Copeland A."/>
            <person name="Lucas S."/>
            <person name="Lapidus A."/>
            <person name="Barry K."/>
            <person name="Detter J.C."/>
            <person name="Glavina del Rio T."/>
            <person name="Hammon N."/>
            <person name="Israni S."/>
            <person name="Dalin E."/>
            <person name="Tice H."/>
            <person name="Pitluck S."/>
            <person name="Thompson L.S."/>
            <person name="Brettin T."/>
            <person name="Bruce D."/>
            <person name="Han C."/>
            <person name="Tapia R."/>
            <person name="Gilna P."/>
            <person name="Schmutz J."/>
            <person name="Larimer F."/>
            <person name="Land M."/>
            <person name="Hauser L."/>
            <person name="Kyrpides N."/>
            <person name="Mikhailova N."/>
            <person name="Janssen P.H."/>
            <person name="Kuske C.R."/>
            <person name="Richardson P."/>
        </authorList>
    </citation>
    <scope>NUCLEOTIDE SEQUENCE</scope>
    <source>
        <strain evidence="1">Ellin6076</strain>
    </source>
</reference>
<gene>
    <name evidence="1" type="ordered locus">Acid_1211</name>
</gene>
<dbReference type="KEGG" id="sus:Acid_1211"/>
<dbReference type="OrthoDB" id="129595at2"/>
<dbReference type="STRING" id="234267.Acid_1211"/>
<evidence type="ECO:0000313" key="1">
    <source>
        <dbReference type="EMBL" id="ABJ82205.1"/>
    </source>
</evidence>
<dbReference type="InParanoid" id="Q029S1"/>